<protein>
    <submittedName>
        <fullName evidence="3">Lipocalin-like domain-containing protein</fullName>
    </submittedName>
</protein>
<dbReference type="RefSeq" id="WP_093113714.1">
    <property type="nucleotide sequence ID" value="NZ_FNGG01000006.1"/>
</dbReference>
<dbReference type="STRING" id="390640.SAMN04488034_10636"/>
<evidence type="ECO:0000256" key="1">
    <source>
        <dbReference type="SAM" id="SignalP"/>
    </source>
</evidence>
<sequence>MKKILILLMMTALVGFTSCSDDDEEGERVLGTWILQSVEPNTLFDPQECANNSTVRVEGDNTLTANFYFQQNNCDLTSGEGTWQKTGASSYSFDFPEVGEVSGTATFPSKDRMIFTSEEGIVFTFQRQL</sequence>
<keyword evidence="1" id="KW-0732">Signal</keyword>
<feature type="chain" id="PRO_5011691300" evidence="1">
    <location>
        <begin position="21"/>
        <end position="129"/>
    </location>
</feature>
<evidence type="ECO:0000313" key="4">
    <source>
        <dbReference type="Proteomes" id="UP000199448"/>
    </source>
</evidence>
<evidence type="ECO:0000313" key="3">
    <source>
        <dbReference type="EMBL" id="SEF05455.1"/>
    </source>
</evidence>
<gene>
    <name evidence="3" type="ORF">SAMN04488034_10636</name>
</gene>
<dbReference type="Proteomes" id="UP000199448">
    <property type="component" value="Unassembled WGS sequence"/>
</dbReference>
<organism evidence="3 4">
    <name type="scientific">Salinimicrobium catena</name>
    <dbReference type="NCBI Taxonomy" id="390640"/>
    <lineage>
        <taxon>Bacteria</taxon>
        <taxon>Pseudomonadati</taxon>
        <taxon>Bacteroidota</taxon>
        <taxon>Flavobacteriia</taxon>
        <taxon>Flavobacteriales</taxon>
        <taxon>Flavobacteriaceae</taxon>
        <taxon>Salinimicrobium</taxon>
    </lineage>
</organism>
<dbReference type="Pfam" id="PF13648">
    <property type="entry name" value="Lipocalin_4"/>
    <property type="match status" value="1"/>
</dbReference>
<dbReference type="InterPro" id="IPR024311">
    <property type="entry name" value="Lipocalin-like"/>
</dbReference>
<dbReference type="AlphaFoldDB" id="A0A1H5NV40"/>
<proteinExistence type="predicted"/>
<feature type="domain" description="Lipocalin-like" evidence="2">
    <location>
        <begin position="30"/>
        <end position="95"/>
    </location>
</feature>
<evidence type="ECO:0000259" key="2">
    <source>
        <dbReference type="Pfam" id="PF13648"/>
    </source>
</evidence>
<reference evidence="3 4" key="1">
    <citation type="submission" date="2016-10" db="EMBL/GenBank/DDBJ databases">
        <authorList>
            <person name="de Groot N.N."/>
        </authorList>
    </citation>
    <scope>NUCLEOTIDE SEQUENCE [LARGE SCALE GENOMIC DNA]</scope>
    <source>
        <strain evidence="3 4">DSM 23553</strain>
    </source>
</reference>
<dbReference type="EMBL" id="FNUG01000006">
    <property type="protein sequence ID" value="SEF05455.1"/>
    <property type="molecule type" value="Genomic_DNA"/>
</dbReference>
<name>A0A1H5NV40_9FLAO</name>
<dbReference type="OrthoDB" id="1356626at2"/>
<dbReference type="PROSITE" id="PS51257">
    <property type="entry name" value="PROKAR_LIPOPROTEIN"/>
    <property type="match status" value="1"/>
</dbReference>
<keyword evidence="4" id="KW-1185">Reference proteome</keyword>
<accession>A0A1H5NV40</accession>
<feature type="signal peptide" evidence="1">
    <location>
        <begin position="1"/>
        <end position="20"/>
    </location>
</feature>